<evidence type="ECO:0000313" key="1">
    <source>
        <dbReference type="EMBL" id="UXE62184.1"/>
    </source>
</evidence>
<gene>
    <name evidence="1" type="ORF">KA717_04875</name>
</gene>
<reference evidence="1" key="1">
    <citation type="submission" date="2021-04" db="EMBL/GenBank/DDBJ databases">
        <title>Genome sequence of Woronichinia naegeliana from Washington state freshwater lake bloom.</title>
        <authorList>
            <person name="Dreher T.W."/>
        </authorList>
    </citation>
    <scope>NUCLEOTIDE SEQUENCE</scope>
    <source>
        <strain evidence="1">WA131</strain>
    </source>
</reference>
<dbReference type="EMBL" id="CP073041">
    <property type="protein sequence ID" value="UXE62184.1"/>
    <property type="molecule type" value="Genomic_DNA"/>
</dbReference>
<name>A0A977PWX2_9CYAN</name>
<proteinExistence type="predicted"/>
<dbReference type="AlphaFoldDB" id="A0A977PWX2"/>
<protein>
    <submittedName>
        <fullName evidence="1">Uncharacterized protein</fullName>
    </submittedName>
</protein>
<accession>A0A977PWX2</accession>
<dbReference type="KEGG" id="wna:KA717_04875"/>
<organism evidence="1">
    <name type="scientific">Woronichinia naegeliana WA131</name>
    <dbReference type="NCBI Taxonomy" id="2824559"/>
    <lineage>
        <taxon>Bacteria</taxon>
        <taxon>Bacillati</taxon>
        <taxon>Cyanobacteriota</taxon>
        <taxon>Cyanophyceae</taxon>
        <taxon>Synechococcales</taxon>
        <taxon>Coelosphaeriaceae</taxon>
        <taxon>Woronichinia</taxon>
    </lineage>
</organism>
<sequence>MASEIEVKEYLAYWLQLGKGILMPKSQERLFPQPIFEGTQFSKDFEQIWQKILVNQTSCYLEGTEQTFQELLSPAWEMVSCARCTLPMPLSRVHPPSCLCPCVDLCLWPNNELPLPKLPTLEGVRLRRVQMRLQQKEAVEQFPDSQDKEKSQAR</sequence>
<dbReference type="Proteomes" id="UP001065613">
    <property type="component" value="Chromosome"/>
</dbReference>